<dbReference type="InterPro" id="IPR007111">
    <property type="entry name" value="NACHT_NTPase"/>
</dbReference>
<dbReference type="InterPro" id="IPR056884">
    <property type="entry name" value="NPHP3-like_N"/>
</dbReference>
<dbReference type="PANTHER" id="PTHR10039">
    <property type="entry name" value="AMELOGENIN"/>
    <property type="match status" value="1"/>
</dbReference>
<feature type="repeat" description="ANK" evidence="2">
    <location>
        <begin position="705"/>
        <end position="737"/>
    </location>
</feature>
<dbReference type="Pfam" id="PF22939">
    <property type="entry name" value="WHD_GPIID"/>
    <property type="match status" value="1"/>
</dbReference>
<dbReference type="OrthoDB" id="4062651at2759"/>
<dbReference type="AlphaFoldDB" id="A0A2J6PM13"/>
<dbReference type="Pfam" id="PF24883">
    <property type="entry name" value="NPHP3_N"/>
    <property type="match status" value="1"/>
</dbReference>
<dbReference type="PROSITE" id="PS50297">
    <property type="entry name" value="ANK_REP_REGION"/>
    <property type="match status" value="1"/>
</dbReference>
<dbReference type="SUPFAM" id="SSF48403">
    <property type="entry name" value="Ankyrin repeat"/>
    <property type="match status" value="1"/>
</dbReference>
<dbReference type="InterPro" id="IPR027417">
    <property type="entry name" value="P-loop_NTPase"/>
</dbReference>
<dbReference type="PROSITE" id="PS50837">
    <property type="entry name" value="NACHT"/>
    <property type="match status" value="1"/>
</dbReference>
<dbReference type="Gene3D" id="1.25.40.20">
    <property type="entry name" value="Ankyrin repeat-containing domain"/>
    <property type="match status" value="1"/>
</dbReference>
<protein>
    <submittedName>
        <fullName evidence="4">Ankyrin</fullName>
    </submittedName>
</protein>
<dbReference type="Proteomes" id="UP000235672">
    <property type="component" value="Unassembled WGS sequence"/>
</dbReference>
<evidence type="ECO:0000256" key="2">
    <source>
        <dbReference type="PROSITE-ProRule" id="PRU00023"/>
    </source>
</evidence>
<proteinExistence type="predicted"/>
<evidence type="ECO:0000256" key="1">
    <source>
        <dbReference type="ARBA" id="ARBA00022737"/>
    </source>
</evidence>
<dbReference type="Gene3D" id="3.40.50.300">
    <property type="entry name" value="P-loop containing nucleotide triphosphate hydrolases"/>
    <property type="match status" value="1"/>
</dbReference>
<dbReference type="SMART" id="SM00248">
    <property type="entry name" value="ANK"/>
    <property type="match status" value="6"/>
</dbReference>
<dbReference type="STRING" id="1745343.A0A2J6PM13"/>
<dbReference type="EMBL" id="KZ613516">
    <property type="protein sequence ID" value="PMD15071.1"/>
    <property type="molecule type" value="Genomic_DNA"/>
</dbReference>
<dbReference type="InterPro" id="IPR036770">
    <property type="entry name" value="Ankyrin_rpt-contain_sf"/>
</dbReference>
<dbReference type="InterPro" id="IPR054471">
    <property type="entry name" value="GPIID_WHD"/>
</dbReference>
<name>A0A2J6PM13_9HELO</name>
<dbReference type="SUPFAM" id="SSF52540">
    <property type="entry name" value="P-loop containing nucleoside triphosphate hydrolases"/>
    <property type="match status" value="1"/>
</dbReference>
<reference evidence="4 5" key="1">
    <citation type="submission" date="2016-05" db="EMBL/GenBank/DDBJ databases">
        <title>A degradative enzymes factory behind the ericoid mycorrhizal symbiosis.</title>
        <authorList>
            <consortium name="DOE Joint Genome Institute"/>
            <person name="Martino E."/>
            <person name="Morin E."/>
            <person name="Grelet G."/>
            <person name="Kuo A."/>
            <person name="Kohler A."/>
            <person name="Daghino S."/>
            <person name="Barry K."/>
            <person name="Choi C."/>
            <person name="Cichocki N."/>
            <person name="Clum A."/>
            <person name="Copeland A."/>
            <person name="Hainaut M."/>
            <person name="Haridas S."/>
            <person name="Labutti K."/>
            <person name="Lindquist E."/>
            <person name="Lipzen A."/>
            <person name="Khouja H.-R."/>
            <person name="Murat C."/>
            <person name="Ohm R."/>
            <person name="Olson A."/>
            <person name="Spatafora J."/>
            <person name="Veneault-Fourrey C."/>
            <person name="Henrissat B."/>
            <person name="Grigoriev I."/>
            <person name="Martin F."/>
            <person name="Perotto S."/>
        </authorList>
    </citation>
    <scope>NUCLEOTIDE SEQUENCE [LARGE SCALE GENOMIC DNA]</scope>
    <source>
        <strain evidence="4 5">UAMH 7357</strain>
    </source>
</reference>
<keyword evidence="1" id="KW-0677">Repeat</keyword>
<accession>A0A2J6PM13</accession>
<keyword evidence="2" id="KW-0040">ANK repeat</keyword>
<sequence length="875" mass="98229">MDPLSLTVGIAGLAGLVATSIAFARNYLSVVKNGKESIRILVTELEALQANLTNLDIFLKSVSAKDLTFEPTSVLRSCTMACETSLKTLCKKFGQVGESKASRYLWPLSETEHQKTMQDLRNFARWIQFALSIDGCSLLSRTSNDVLKVLEGQLKNLKILQTLEETTSQLNEAVQHQSHMLEGDSIARMRDVILSWISETDFGQKHHSVRQPRVEGTGGWLLDRREFLSWRDGTAVSNVLWCHGLQGSGKSVLTSKVIDYFRGSKSGVSVASFYFDYQNEDRQSPTFVLSSILRQLVATLSEIPQSISDAYQKHKKSGTFCSLEELEQLIKAVVKSVDQSIIIIDALDECEKSRHRKPFLQILQRLQQIPNLSIFVTSRQNFQDIVVAFNSHPQIEITAHDFDLERYMRQDMELAGLEEIVDDSFADTIINAIIAKAQGMFLLAILHFQTVLKEPTAGAMEDSLASLSPSLDSAFEKTIQRIQRLPESRKRLGMDILMWTSHAKRPLYVAELRDALSVKPGQTTINPKYRPSPSIMLDCCQGLVTVDPKAARIYLAHYSIQEYLMKHSESLFPDAETNLGTTSLTYLMFEKFRTGPLEYEEDIEYRIEKHPFSTYAAQFWGVHMRGTDLNERTRDLVLSYLNSQEAIGSTIQIFEFHRGHKQMYWDVKESMSYTALHICSQFGLDELLLDLLVQGNLSINAGTEMGTTPIIRAASSGFVSTVKILLDRGADPYLENWYGNALHCAAEAGHCATIRELVAYGMRPNSRNPYVKSPLSCTLDNDHADAFETLITLGADINGIDYHFNGGQRGLSILHLVGLYNSLNIMDVVLKHGWVDMKDNSENGRKVLFCAASRGNLLMVRKLEEARANIEARGG</sequence>
<keyword evidence="5" id="KW-1185">Reference proteome</keyword>
<feature type="domain" description="NACHT" evidence="3">
    <location>
        <begin position="238"/>
        <end position="379"/>
    </location>
</feature>
<gene>
    <name evidence="4" type="ORF">NA56DRAFT_734264</name>
</gene>
<dbReference type="PROSITE" id="PS50088">
    <property type="entry name" value="ANK_REPEAT"/>
    <property type="match status" value="1"/>
</dbReference>
<dbReference type="PANTHER" id="PTHR10039:SF15">
    <property type="entry name" value="NACHT DOMAIN-CONTAINING PROTEIN"/>
    <property type="match status" value="1"/>
</dbReference>
<dbReference type="InterPro" id="IPR002110">
    <property type="entry name" value="Ankyrin_rpt"/>
</dbReference>
<evidence type="ECO:0000313" key="4">
    <source>
        <dbReference type="EMBL" id="PMD15071.1"/>
    </source>
</evidence>
<dbReference type="Pfam" id="PF12796">
    <property type="entry name" value="Ank_2"/>
    <property type="match status" value="1"/>
</dbReference>
<evidence type="ECO:0000259" key="3">
    <source>
        <dbReference type="PROSITE" id="PS50837"/>
    </source>
</evidence>
<evidence type="ECO:0000313" key="5">
    <source>
        <dbReference type="Proteomes" id="UP000235672"/>
    </source>
</evidence>
<organism evidence="4 5">
    <name type="scientific">Hyaloscypha hepaticicola</name>
    <dbReference type="NCBI Taxonomy" id="2082293"/>
    <lineage>
        <taxon>Eukaryota</taxon>
        <taxon>Fungi</taxon>
        <taxon>Dikarya</taxon>
        <taxon>Ascomycota</taxon>
        <taxon>Pezizomycotina</taxon>
        <taxon>Leotiomycetes</taxon>
        <taxon>Helotiales</taxon>
        <taxon>Hyaloscyphaceae</taxon>
        <taxon>Hyaloscypha</taxon>
    </lineage>
</organism>